<proteinExistence type="predicted"/>
<dbReference type="Proteomes" id="UP001341840">
    <property type="component" value="Unassembled WGS sequence"/>
</dbReference>
<protein>
    <submittedName>
        <fullName evidence="1">Uncharacterized protein</fullName>
    </submittedName>
</protein>
<comment type="caution">
    <text evidence="1">The sequence shown here is derived from an EMBL/GenBank/DDBJ whole genome shotgun (WGS) entry which is preliminary data.</text>
</comment>
<name>A0ABU6T369_9FABA</name>
<feature type="non-terminal residue" evidence="1">
    <location>
        <position position="1"/>
    </location>
</feature>
<evidence type="ECO:0000313" key="1">
    <source>
        <dbReference type="EMBL" id="MED6143112.1"/>
    </source>
</evidence>
<gene>
    <name evidence="1" type="ORF">PIB30_003826</name>
</gene>
<accession>A0ABU6T369</accession>
<organism evidence="1 2">
    <name type="scientific">Stylosanthes scabra</name>
    <dbReference type="NCBI Taxonomy" id="79078"/>
    <lineage>
        <taxon>Eukaryota</taxon>
        <taxon>Viridiplantae</taxon>
        <taxon>Streptophyta</taxon>
        <taxon>Embryophyta</taxon>
        <taxon>Tracheophyta</taxon>
        <taxon>Spermatophyta</taxon>
        <taxon>Magnoliopsida</taxon>
        <taxon>eudicotyledons</taxon>
        <taxon>Gunneridae</taxon>
        <taxon>Pentapetalae</taxon>
        <taxon>rosids</taxon>
        <taxon>fabids</taxon>
        <taxon>Fabales</taxon>
        <taxon>Fabaceae</taxon>
        <taxon>Papilionoideae</taxon>
        <taxon>50 kb inversion clade</taxon>
        <taxon>dalbergioids sensu lato</taxon>
        <taxon>Dalbergieae</taxon>
        <taxon>Pterocarpus clade</taxon>
        <taxon>Stylosanthes</taxon>
    </lineage>
</organism>
<sequence>VFCSAINGITLSSRAFFSTGIALRSPPFLNSPSIPSFPLLQPRVLVDPGNLLFLRSLFLDFRMLVSPTLVFAACRGIR</sequence>
<evidence type="ECO:0000313" key="2">
    <source>
        <dbReference type="Proteomes" id="UP001341840"/>
    </source>
</evidence>
<keyword evidence="2" id="KW-1185">Reference proteome</keyword>
<dbReference type="EMBL" id="JASCZI010090628">
    <property type="protein sequence ID" value="MED6143112.1"/>
    <property type="molecule type" value="Genomic_DNA"/>
</dbReference>
<reference evidence="1 2" key="1">
    <citation type="journal article" date="2023" name="Plants (Basel)">
        <title>Bridging the Gap: Combining Genomics and Transcriptomics Approaches to Understand Stylosanthes scabra, an Orphan Legume from the Brazilian Caatinga.</title>
        <authorList>
            <person name="Ferreira-Neto J.R.C."/>
            <person name="da Silva M.D."/>
            <person name="Binneck E."/>
            <person name="de Melo N.F."/>
            <person name="da Silva R.H."/>
            <person name="de Melo A.L.T.M."/>
            <person name="Pandolfi V."/>
            <person name="Bustamante F.O."/>
            <person name="Brasileiro-Vidal A.C."/>
            <person name="Benko-Iseppon A.M."/>
        </authorList>
    </citation>
    <scope>NUCLEOTIDE SEQUENCE [LARGE SCALE GENOMIC DNA]</scope>
    <source>
        <tissue evidence="1">Leaves</tissue>
    </source>
</reference>